<accession>A0A8H7AF33</accession>
<dbReference type="EMBL" id="JAACFV010000063">
    <property type="protein sequence ID" value="KAF7507773.1"/>
    <property type="molecule type" value="Genomic_DNA"/>
</dbReference>
<evidence type="ECO:0000313" key="1">
    <source>
        <dbReference type="EMBL" id="KAF7507773.1"/>
    </source>
</evidence>
<sequence>MQLCKLPNLTRLDFWTVRKSSSFESGQLSLLERKTLLSRHDGSDRDSDDDLGFLRAPFMAYTISKSRLEYLAVRGLNIKALVETRPHYSVQFDEFWDLLSATDSRSYQLNSELFNNVETLELQPVIPRRGEDGHPSLPPRYDFEGRNLARFLWAFRSLKMLSL</sequence>
<comment type="caution">
    <text evidence="1">The sequence shown here is derived from an EMBL/GenBank/DDBJ whole genome shotgun (WGS) entry which is preliminary data.</text>
</comment>
<proteinExistence type="predicted"/>
<evidence type="ECO:0000313" key="2">
    <source>
        <dbReference type="Proteomes" id="UP000606974"/>
    </source>
</evidence>
<gene>
    <name evidence="1" type="ORF">GJ744_010074</name>
</gene>
<dbReference type="Proteomes" id="UP000606974">
    <property type="component" value="Unassembled WGS sequence"/>
</dbReference>
<reference evidence="1" key="1">
    <citation type="submission" date="2020-02" db="EMBL/GenBank/DDBJ databases">
        <authorList>
            <person name="Palmer J.M."/>
        </authorList>
    </citation>
    <scope>NUCLEOTIDE SEQUENCE</scope>
    <source>
        <strain evidence="1">EPUS1.4</strain>
        <tissue evidence="1">Thallus</tissue>
    </source>
</reference>
<name>A0A8H7AF33_9EURO</name>
<protein>
    <submittedName>
        <fullName evidence="1">Uncharacterized protein</fullName>
    </submittedName>
</protein>
<organism evidence="1 2">
    <name type="scientific">Endocarpon pusillum</name>
    <dbReference type="NCBI Taxonomy" id="364733"/>
    <lineage>
        <taxon>Eukaryota</taxon>
        <taxon>Fungi</taxon>
        <taxon>Dikarya</taxon>
        <taxon>Ascomycota</taxon>
        <taxon>Pezizomycotina</taxon>
        <taxon>Eurotiomycetes</taxon>
        <taxon>Chaetothyriomycetidae</taxon>
        <taxon>Verrucariales</taxon>
        <taxon>Verrucariaceae</taxon>
        <taxon>Endocarpon</taxon>
    </lineage>
</organism>
<keyword evidence="2" id="KW-1185">Reference proteome</keyword>
<dbReference type="AlphaFoldDB" id="A0A8H7AF33"/>